<feature type="repeat" description="WD" evidence="7">
    <location>
        <begin position="269"/>
        <end position="301"/>
    </location>
</feature>
<dbReference type="AlphaFoldDB" id="A0A0G2GPM6"/>
<accession>A0A0G2GPM6</accession>
<keyword evidence="9" id="KW-1185">Reference proteome</keyword>
<evidence type="ECO:0000256" key="6">
    <source>
        <dbReference type="ARBA" id="ARBA00040390"/>
    </source>
</evidence>
<comment type="caution">
    <text evidence="8">The sequence shown here is derived from an EMBL/GenBank/DDBJ whole genome shotgun (WGS) entry which is preliminary data.</text>
</comment>
<dbReference type="EMBL" id="LCWF01000045">
    <property type="protein sequence ID" value="KKY25313.1"/>
    <property type="molecule type" value="Genomic_DNA"/>
</dbReference>
<evidence type="ECO:0000256" key="1">
    <source>
        <dbReference type="ARBA" id="ARBA00022574"/>
    </source>
</evidence>
<dbReference type="InterPro" id="IPR001680">
    <property type="entry name" value="WD40_rpt"/>
</dbReference>
<dbReference type="Proteomes" id="UP000053317">
    <property type="component" value="Unassembled WGS sequence"/>
</dbReference>
<feature type="repeat" description="WD" evidence="7">
    <location>
        <begin position="14"/>
        <end position="55"/>
    </location>
</feature>
<evidence type="ECO:0000256" key="3">
    <source>
        <dbReference type="ARBA" id="ARBA00022737"/>
    </source>
</evidence>
<dbReference type="SMART" id="SM00320">
    <property type="entry name" value="WD40"/>
    <property type="match status" value="5"/>
</dbReference>
<evidence type="ECO:0000256" key="7">
    <source>
        <dbReference type="PROSITE-ProRule" id="PRU00221"/>
    </source>
</evidence>
<evidence type="ECO:0000256" key="5">
    <source>
        <dbReference type="ARBA" id="ARBA00038394"/>
    </source>
</evidence>
<dbReference type="PROSITE" id="PS00678">
    <property type="entry name" value="WD_REPEATS_1"/>
    <property type="match status" value="1"/>
</dbReference>
<dbReference type="PANTHER" id="PTHR19877:SF13">
    <property type="entry name" value="SERINE-THREONINE KINASE RECEPTOR-ASSOCIATED PROTEIN"/>
    <property type="match status" value="1"/>
</dbReference>
<dbReference type="GO" id="GO:0032797">
    <property type="term" value="C:SMN complex"/>
    <property type="evidence" value="ECO:0007669"/>
    <property type="project" value="TreeGrafter"/>
</dbReference>
<dbReference type="Gene3D" id="2.130.10.10">
    <property type="entry name" value="YVTN repeat-like/Quinoprotein amine dehydrogenase"/>
    <property type="match status" value="3"/>
</dbReference>
<evidence type="ECO:0000256" key="2">
    <source>
        <dbReference type="ARBA" id="ARBA00022664"/>
    </source>
</evidence>
<dbReference type="PROSITE" id="PS50082">
    <property type="entry name" value="WD_REPEATS_2"/>
    <property type="match status" value="3"/>
</dbReference>
<dbReference type="Pfam" id="PF00400">
    <property type="entry name" value="WD40"/>
    <property type="match status" value="4"/>
</dbReference>
<reference evidence="8 9" key="1">
    <citation type="submission" date="2015-05" db="EMBL/GenBank/DDBJ databases">
        <title>Distinctive expansion of gene families associated with plant cell wall degradation and secondary metabolism in the genomes of grapevine trunk pathogens.</title>
        <authorList>
            <person name="Lawrence D.P."/>
            <person name="Travadon R."/>
            <person name="Rolshausen P.E."/>
            <person name="Baumgartner K."/>
        </authorList>
    </citation>
    <scope>NUCLEOTIDE SEQUENCE [LARGE SCALE GENOMIC DNA]</scope>
    <source>
        <strain evidence="8">UCRPC4</strain>
    </source>
</reference>
<organism evidence="8 9">
    <name type="scientific">Phaeomoniella chlamydospora</name>
    <name type="common">Phaeoacremonium chlamydosporum</name>
    <dbReference type="NCBI Taxonomy" id="158046"/>
    <lineage>
        <taxon>Eukaryota</taxon>
        <taxon>Fungi</taxon>
        <taxon>Dikarya</taxon>
        <taxon>Ascomycota</taxon>
        <taxon>Pezizomycotina</taxon>
        <taxon>Eurotiomycetes</taxon>
        <taxon>Chaetothyriomycetidae</taxon>
        <taxon>Phaeomoniellales</taxon>
        <taxon>Phaeomoniellaceae</taxon>
        <taxon>Phaeomoniella</taxon>
    </lineage>
</organism>
<name>A0A0G2GPM6_PHACM</name>
<dbReference type="PROSITE" id="PS50294">
    <property type="entry name" value="WD_REPEATS_REGION"/>
    <property type="match status" value="3"/>
</dbReference>
<dbReference type="SUPFAM" id="SSF50978">
    <property type="entry name" value="WD40 repeat-like"/>
    <property type="match status" value="1"/>
</dbReference>
<feature type="repeat" description="WD" evidence="7">
    <location>
        <begin position="135"/>
        <end position="176"/>
    </location>
</feature>
<comment type="similarity">
    <text evidence="5">Belongs to the WD repeat STRAP family.</text>
</comment>
<reference evidence="8 9" key="2">
    <citation type="submission" date="2015-05" db="EMBL/GenBank/DDBJ databases">
        <authorList>
            <person name="Morales-Cruz A."/>
            <person name="Amrine K.C."/>
            <person name="Cantu D."/>
        </authorList>
    </citation>
    <scope>NUCLEOTIDE SEQUENCE [LARGE SCALE GENOMIC DNA]</scope>
    <source>
        <strain evidence="8">UCRPC4</strain>
    </source>
</reference>
<keyword evidence="2" id="KW-0507">mRNA processing</keyword>
<evidence type="ECO:0000313" key="8">
    <source>
        <dbReference type="EMBL" id="KKY25313.1"/>
    </source>
</evidence>
<gene>
    <name evidence="8" type="ORF">UCRPC4_g01952</name>
</gene>
<keyword evidence="3" id="KW-0677">Repeat</keyword>
<dbReference type="InterPro" id="IPR015943">
    <property type="entry name" value="WD40/YVTN_repeat-like_dom_sf"/>
</dbReference>
<keyword evidence="4" id="KW-0508">mRNA splicing</keyword>
<dbReference type="PANTHER" id="PTHR19877">
    <property type="entry name" value="EUKARYOTIC TRANSLATION INITIATION FACTOR 3 SUBUNIT I"/>
    <property type="match status" value="1"/>
</dbReference>
<sequence>MLRDGVTGDWIGTFIGHKGAVWSSRIAQDASIAATGAADFSAKVWDTHTGECLHTLQHNHIVRAVAFPMQEHPQILATGGHEKRLRLFDLTRTGSSQETTNISPLQSTNGMTTPGANGAGSGSTIPASDGLEVGVGIHTATIKSVVWNRDYNVITTAAEDKMIRWWDLRAPGPISEFTTTSPIGSCELDVSGKNATDTGIISVAAGKDVYFFDGSRPGALVKTMKFPHEVASVSVNLEASRIVTGGRDDFWVRIYDWNDHDTQKELEVQKGHHGPVWSISWSPDGNLYATGSEDGTIKLWKGCKGVYGLWR</sequence>
<dbReference type="OrthoDB" id="408728at2759"/>
<keyword evidence="1 7" id="KW-0853">WD repeat</keyword>
<proteinExistence type="inferred from homology"/>
<protein>
    <recommendedName>
        <fullName evidence="6">Serine-threonine kinase receptor-associated protein</fullName>
    </recommendedName>
</protein>
<dbReference type="InterPro" id="IPR019775">
    <property type="entry name" value="WD40_repeat_CS"/>
</dbReference>
<dbReference type="GO" id="GO:0003723">
    <property type="term" value="F:RNA binding"/>
    <property type="evidence" value="ECO:0007669"/>
    <property type="project" value="TreeGrafter"/>
</dbReference>
<dbReference type="GO" id="GO:0000387">
    <property type="term" value="P:spliceosomal snRNP assembly"/>
    <property type="evidence" value="ECO:0007669"/>
    <property type="project" value="TreeGrafter"/>
</dbReference>
<evidence type="ECO:0000256" key="4">
    <source>
        <dbReference type="ARBA" id="ARBA00023187"/>
    </source>
</evidence>
<evidence type="ECO:0000313" key="9">
    <source>
        <dbReference type="Proteomes" id="UP000053317"/>
    </source>
</evidence>
<dbReference type="InterPro" id="IPR036322">
    <property type="entry name" value="WD40_repeat_dom_sf"/>
</dbReference>